<dbReference type="InterPro" id="IPR002545">
    <property type="entry name" value="CheW-lke_dom"/>
</dbReference>
<feature type="compositionally biased region" description="Acidic residues" evidence="1">
    <location>
        <begin position="30"/>
        <end position="39"/>
    </location>
</feature>
<dbReference type="SUPFAM" id="SSF50341">
    <property type="entry name" value="CheW-like"/>
    <property type="match status" value="1"/>
</dbReference>
<dbReference type="PROSITE" id="PS50851">
    <property type="entry name" value="CHEW"/>
    <property type="match status" value="1"/>
</dbReference>
<evidence type="ECO:0000256" key="1">
    <source>
        <dbReference type="SAM" id="MobiDB-lite"/>
    </source>
</evidence>
<feature type="compositionally biased region" description="Low complexity" evidence="1">
    <location>
        <begin position="84"/>
        <end position="102"/>
    </location>
</feature>
<feature type="region of interest" description="Disordered" evidence="1">
    <location>
        <begin position="1"/>
        <end position="185"/>
    </location>
</feature>
<dbReference type="Gene3D" id="2.30.30.40">
    <property type="entry name" value="SH3 Domains"/>
    <property type="match status" value="1"/>
</dbReference>
<keyword evidence="4" id="KW-1185">Reference proteome</keyword>
<feature type="compositionally biased region" description="Basic residues" evidence="1">
    <location>
        <begin position="11"/>
        <end position="20"/>
    </location>
</feature>
<dbReference type="PANTHER" id="PTHR22617:SF23">
    <property type="entry name" value="CHEMOTAXIS PROTEIN CHEW"/>
    <property type="match status" value="1"/>
</dbReference>
<dbReference type="GO" id="GO:0006935">
    <property type="term" value="P:chemotaxis"/>
    <property type="evidence" value="ECO:0007669"/>
    <property type="project" value="InterPro"/>
</dbReference>
<evidence type="ECO:0000313" key="3">
    <source>
        <dbReference type="EMBL" id="QSG09291.1"/>
    </source>
</evidence>
<dbReference type="Pfam" id="PF01584">
    <property type="entry name" value="CheW"/>
    <property type="match status" value="1"/>
</dbReference>
<name>A0A897NA60_9EURY</name>
<dbReference type="InterPro" id="IPR039315">
    <property type="entry name" value="CheW"/>
</dbReference>
<dbReference type="RefSeq" id="WP_229109397.1">
    <property type="nucleotide sequence ID" value="NZ_CP064788.1"/>
</dbReference>
<dbReference type="Proteomes" id="UP000662973">
    <property type="component" value="Chromosome"/>
</dbReference>
<dbReference type="EMBL" id="CP064788">
    <property type="protein sequence ID" value="QSG09291.1"/>
    <property type="molecule type" value="Genomic_DNA"/>
</dbReference>
<proteinExistence type="predicted"/>
<dbReference type="PANTHER" id="PTHR22617">
    <property type="entry name" value="CHEMOTAXIS SENSOR HISTIDINE KINASE-RELATED"/>
    <property type="match status" value="1"/>
</dbReference>
<feature type="compositionally biased region" description="Polar residues" evidence="1">
    <location>
        <begin position="155"/>
        <end position="165"/>
    </location>
</feature>
<dbReference type="AlphaFoldDB" id="A0A897NA60"/>
<gene>
    <name evidence="3" type="primary">natB3</name>
    <name evidence="3" type="ORF">HSR122_1906</name>
</gene>
<dbReference type="GO" id="GO:0005829">
    <property type="term" value="C:cytosol"/>
    <property type="evidence" value="ECO:0007669"/>
    <property type="project" value="TreeGrafter"/>
</dbReference>
<dbReference type="InterPro" id="IPR036061">
    <property type="entry name" value="CheW-like_dom_sf"/>
</dbReference>
<accession>A0A897NA60</accession>
<feature type="compositionally biased region" description="Low complexity" evidence="1">
    <location>
        <begin position="52"/>
        <end position="61"/>
    </location>
</feature>
<feature type="compositionally biased region" description="Acidic residues" evidence="1">
    <location>
        <begin position="74"/>
        <end position="83"/>
    </location>
</feature>
<feature type="compositionally biased region" description="Low complexity" evidence="1">
    <location>
        <begin position="117"/>
        <end position="130"/>
    </location>
</feature>
<evidence type="ECO:0000313" key="4">
    <source>
        <dbReference type="Proteomes" id="UP000662973"/>
    </source>
</evidence>
<protein>
    <submittedName>
        <fullName evidence="3">ABC-type Na+ efflux pump, permease component</fullName>
    </submittedName>
</protein>
<dbReference type="Gene3D" id="2.40.50.180">
    <property type="entry name" value="CheA-289, Domain 4"/>
    <property type="match status" value="1"/>
</dbReference>
<sequence length="322" mass="34607">MTDDDDDRMERAKRIRRMREGRRTGSADHDEADSDDGGADSDGANPMDDGDSNGADSGDGAESPNPSETAMTDDVPDESEWFEESSGTTGSDSSSDESATPDSSRDDTPGSEPGDDAAAAVSSAAAAAAAFEDDTGDSESNGGETSPADDEDDVQQANDGTSETDQPMEIEGPAATQSEETERTDEEIRVLEFRLGDEQYCLNIQHVEEIVKEETVTRVPNTPEHVRGVVDLRGQITTILDPKVSLGIDETDDEQLIVVFDEGTFDEQGHVGWVVDEVRQVMPITESEVKDSPLDEQAVNGVVERDGEFVIWAEPEVALLDD</sequence>
<evidence type="ECO:0000259" key="2">
    <source>
        <dbReference type="PROSITE" id="PS50851"/>
    </source>
</evidence>
<dbReference type="KEGG" id="hds:HSR122_1906"/>
<dbReference type="SMART" id="SM00260">
    <property type="entry name" value="CheW"/>
    <property type="match status" value="1"/>
</dbReference>
<feature type="domain" description="CheW-like" evidence="2">
    <location>
        <begin position="187"/>
        <end position="322"/>
    </location>
</feature>
<organism evidence="3 4">
    <name type="scientific">Halapricum desulfuricans</name>
    <dbReference type="NCBI Taxonomy" id="2841257"/>
    <lineage>
        <taxon>Archaea</taxon>
        <taxon>Methanobacteriati</taxon>
        <taxon>Methanobacteriota</taxon>
        <taxon>Stenosarchaea group</taxon>
        <taxon>Halobacteria</taxon>
        <taxon>Halobacteriales</taxon>
        <taxon>Haloarculaceae</taxon>
        <taxon>Halapricum</taxon>
    </lineage>
</organism>
<dbReference type="GO" id="GO:0007165">
    <property type="term" value="P:signal transduction"/>
    <property type="evidence" value="ECO:0007669"/>
    <property type="project" value="InterPro"/>
</dbReference>
<dbReference type="GeneID" id="68852522"/>
<reference evidence="3 4" key="1">
    <citation type="submission" date="2020-11" db="EMBL/GenBank/DDBJ databases">
        <title>Carbohydrate-dependent, anaerobic sulfur respiration: A novel catabolism in halophilic archaea.</title>
        <authorList>
            <person name="Sorokin D.Y."/>
            <person name="Messina E."/>
            <person name="Smedile F."/>
            <person name="La Cono V."/>
            <person name="Hallsworth J.E."/>
            <person name="Yakimov M.M."/>
        </authorList>
    </citation>
    <scope>NUCLEOTIDE SEQUENCE [LARGE SCALE GENOMIC DNA]</scope>
    <source>
        <strain evidence="3 4">HSR12-2</strain>
    </source>
</reference>